<evidence type="ECO:0000256" key="1">
    <source>
        <dbReference type="SAM" id="MobiDB-lite"/>
    </source>
</evidence>
<feature type="compositionally biased region" description="Basic and acidic residues" evidence="1">
    <location>
        <begin position="7"/>
        <end position="24"/>
    </location>
</feature>
<organism evidence="2 3">
    <name type="scientific">Smittium simulii</name>
    <dbReference type="NCBI Taxonomy" id="133385"/>
    <lineage>
        <taxon>Eukaryota</taxon>
        <taxon>Fungi</taxon>
        <taxon>Fungi incertae sedis</taxon>
        <taxon>Zoopagomycota</taxon>
        <taxon>Kickxellomycotina</taxon>
        <taxon>Harpellomycetes</taxon>
        <taxon>Harpellales</taxon>
        <taxon>Legeriomycetaceae</taxon>
        <taxon>Smittium</taxon>
    </lineage>
</organism>
<dbReference type="AlphaFoldDB" id="A0A2T9YTD7"/>
<evidence type="ECO:0000313" key="2">
    <source>
        <dbReference type="EMBL" id="PVU95612.1"/>
    </source>
</evidence>
<dbReference type="Proteomes" id="UP000245383">
    <property type="component" value="Unassembled WGS sequence"/>
</dbReference>
<dbReference type="OrthoDB" id="1934939at2759"/>
<sequence>MYKQRSKNKEENLRRHFSEANEIKKKQKSKWKSTTDRGVRPRQFKTGDLVLKTVNVKTHAMHPTNESTFRILNKIRPGTYNVADMDGRVVVNADKLKLFNIGKFNNSTQQLGSTRTVFEKNFNNRMDVMAQ</sequence>
<protein>
    <submittedName>
        <fullName evidence="2">Uncharacterized protein</fullName>
    </submittedName>
</protein>
<name>A0A2T9YTD7_9FUNG</name>
<keyword evidence="3" id="KW-1185">Reference proteome</keyword>
<comment type="caution">
    <text evidence="2">The sequence shown here is derived from an EMBL/GenBank/DDBJ whole genome shotgun (WGS) entry which is preliminary data.</text>
</comment>
<gene>
    <name evidence="2" type="ORF">BB561_001694</name>
</gene>
<feature type="region of interest" description="Disordered" evidence="1">
    <location>
        <begin position="1"/>
        <end position="43"/>
    </location>
</feature>
<evidence type="ECO:0000313" key="3">
    <source>
        <dbReference type="Proteomes" id="UP000245383"/>
    </source>
</evidence>
<proteinExistence type="predicted"/>
<reference evidence="2 3" key="1">
    <citation type="journal article" date="2018" name="MBio">
        <title>Comparative Genomics Reveals the Core Gene Toolbox for the Fungus-Insect Symbiosis.</title>
        <authorList>
            <person name="Wang Y."/>
            <person name="Stata M."/>
            <person name="Wang W."/>
            <person name="Stajich J.E."/>
            <person name="White M.M."/>
            <person name="Moncalvo J.M."/>
        </authorList>
    </citation>
    <scope>NUCLEOTIDE SEQUENCE [LARGE SCALE GENOMIC DNA]</scope>
    <source>
        <strain evidence="2 3">SWE-8-4</strain>
    </source>
</reference>
<accession>A0A2T9YTD7</accession>
<dbReference type="EMBL" id="MBFR01000051">
    <property type="protein sequence ID" value="PVU95612.1"/>
    <property type="molecule type" value="Genomic_DNA"/>
</dbReference>